<accession>A0A1V6RDU4</accession>
<dbReference type="AlphaFoldDB" id="A0A1V6RDU4"/>
<name>A0A1V6RDU4_9EURO</name>
<organism evidence="2 3">
    <name type="scientific">Penicillium solitum</name>
    <dbReference type="NCBI Taxonomy" id="60172"/>
    <lineage>
        <taxon>Eukaryota</taxon>
        <taxon>Fungi</taxon>
        <taxon>Dikarya</taxon>
        <taxon>Ascomycota</taxon>
        <taxon>Pezizomycotina</taxon>
        <taxon>Eurotiomycetes</taxon>
        <taxon>Eurotiomycetidae</taxon>
        <taxon>Eurotiales</taxon>
        <taxon>Aspergillaceae</taxon>
        <taxon>Penicillium</taxon>
    </lineage>
</organism>
<gene>
    <name evidence="2" type="ORF">PENSOL_c006G02994</name>
</gene>
<protein>
    <submittedName>
        <fullName evidence="2">Uncharacterized protein</fullName>
    </submittedName>
</protein>
<evidence type="ECO:0000313" key="2">
    <source>
        <dbReference type="EMBL" id="OQD99579.1"/>
    </source>
</evidence>
<evidence type="ECO:0000313" key="3">
    <source>
        <dbReference type="Proteomes" id="UP000191612"/>
    </source>
</evidence>
<reference evidence="3" key="1">
    <citation type="journal article" date="2017" name="Nat. Microbiol.">
        <title>Global analysis of biosynthetic gene clusters reveals vast potential of secondary metabolite production in Penicillium species.</title>
        <authorList>
            <person name="Nielsen J.C."/>
            <person name="Grijseels S."/>
            <person name="Prigent S."/>
            <person name="Ji B."/>
            <person name="Dainat J."/>
            <person name="Nielsen K.F."/>
            <person name="Frisvad J.C."/>
            <person name="Workman M."/>
            <person name="Nielsen J."/>
        </authorList>
    </citation>
    <scope>NUCLEOTIDE SEQUENCE [LARGE SCALE GENOMIC DNA]</scope>
    <source>
        <strain evidence="3">IBT 29525</strain>
    </source>
</reference>
<feature type="compositionally biased region" description="Basic residues" evidence="1">
    <location>
        <begin position="1"/>
        <end position="15"/>
    </location>
</feature>
<feature type="compositionally biased region" description="Polar residues" evidence="1">
    <location>
        <begin position="16"/>
        <end position="31"/>
    </location>
</feature>
<evidence type="ECO:0000256" key="1">
    <source>
        <dbReference type="SAM" id="MobiDB-lite"/>
    </source>
</evidence>
<sequence length="167" mass="17864">MVAKAHNNRYHRRSKVPSQRQALAHTQSPTTDAAAPNKTKVKWTSVTNPIVSVGWSNPAIIKGLKILENPQAQGILLAANNLAGDRTYHGSMVAGLLSCLESKRKITRFALRSALDRVRPRGPAPPPPLQTDHRRHGELSGTAVQGGWLTGIEGSMGWPAGTMGPAG</sequence>
<dbReference type="Proteomes" id="UP000191612">
    <property type="component" value="Unassembled WGS sequence"/>
</dbReference>
<comment type="caution">
    <text evidence="2">The sequence shown here is derived from an EMBL/GenBank/DDBJ whole genome shotgun (WGS) entry which is preliminary data.</text>
</comment>
<dbReference type="EMBL" id="MDYO01000006">
    <property type="protein sequence ID" value="OQD99579.1"/>
    <property type="molecule type" value="Genomic_DNA"/>
</dbReference>
<feature type="region of interest" description="Disordered" evidence="1">
    <location>
        <begin position="1"/>
        <end position="40"/>
    </location>
</feature>
<proteinExistence type="predicted"/>
<keyword evidence="3" id="KW-1185">Reference proteome</keyword>